<evidence type="ECO:0000313" key="4">
    <source>
        <dbReference type="Proteomes" id="UP000475117"/>
    </source>
</evidence>
<proteinExistence type="predicted"/>
<organism evidence="3 4">
    <name type="scientific">Sulfuriroseicoccus oceanibius</name>
    <dbReference type="NCBI Taxonomy" id="2707525"/>
    <lineage>
        <taxon>Bacteria</taxon>
        <taxon>Pseudomonadati</taxon>
        <taxon>Verrucomicrobiota</taxon>
        <taxon>Verrucomicrobiia</taxon>
        <taxon>Verrucomicrobiales</taxon>
        <taxon>Verrucomicrobiaceae</taxon>
        <taxon>Sulfuriroseicoccus</taxon>
    </lineage>
</organism>
<keyword evidence="4" id="KW-1185">Reference proteome</keyword>
<dbReference type="InterPro" id="IPR029039">
    <property type="entry name" value="Flavoprotein-like_sf"/>
</dbReference>
<dbReference type="Pfam" id="PF02525">
    <property type="entry name" value="Flavodoxin_2"/>
    <property type="match status" value="1"/>
</dbReference>
<dbReference type="GO" id="GO:0003955">
    <property type="term" value="F:NAD(P)H dehydrogenase (quinone) activity"/>
    <property type="evidence" value="ECO:0007669"/>
    <property type="project" value="TreeGrafter"/>
</dbReference>
<evidence type="ECO:0000313" key="3">
    <source>
        <dbReference type="EMBL" id="QQL45388.1"/>
    </source>
</evidence>
<dbReference type="KEGG" id="soa:G3M56_002010"/>
<gene>
    <name evidence="3" type="ORF">G3M56_002010</name>
</gene>
<dbReference type="Proteomes" id="UP000475117">
    <property type="component" value="Chromosome"/>
</dbReference>
<dbReference type="PANTHER" id="PTHR47307">
    <property type="entry name" value="GLUTATHIONE-REGULATED POTASSIUM-EFFLUX SYSTEM ANCILLARY PROTEIN KEFG"/>
    <property type="match status" value="1"/>
</dbReference>
<sequence length="199" mass="22317">MRVLILFAHPAYERSRINRRLVDAVTGLDGVTVHDLYEAYPDFAIDVEAEQKLLLEHDVIIFHHPLFWYSSPALLKEWQDLVLTHGWAYGAEGTALMGKLFMQTITTGAGVEKYCAENHCAVRSMLLPFEMTAQLCNLRVIAPFAVFGTFNLDPEKDMLAIGEEYRRVVTALRDESLDLDAAAAAEVTNAAHCTCDLTR</sequence>
<dbReference type="PANTHER" id="PTHR47307:SF1">
    <property type="entry name" value="GLUTATHIONE-REGULATED POTASSIUM-EFFLUX SYSTEM ANCILLARY PROTEIN KEFG"/>
    <property type="match status" value="1"/>
</dbReference>
<evidence type="ECO:0000256" key="1">
    <source>
        <dbReference type="ARBA" id="ARBA00023002"/>
    </source>
</evidence>
<dbReference type="GO" id="GO:0010181">
    <property type="term" value="F:FMN binding"/>
    <property type="evidence" value="ECO:0007669"/>
    <property type="project" value="TreeGrafter"/>
</dbReference>
<reference evidence="3 4" key="1">
    <citation type="submission" date="2020-12" db="EMBL/GenBank/DDBJ databases">
        <title>Sulforoseuscoccus oceanibium gen. nov., sp. nov., a representative of the phylum Verrucomicrobia with special cytoplasmic membrane, and proposal of Sulforoseuscoccusaceae fam. nov.</title>
        <authorList>
            <person name="Xi F."/>
        </authorList>
    </citation>
    <scope>NUCLEOTIDE SEQUENCE [LARGE SCALE GENOMIC DNA]</scope>
    <source>
        <strain evidence="3 4">T37</strain>
    </source>
</reference>
<accession>A0A6B3LE95</accession>
<dbReference type="AlphaFoldDB" id="A0A6B3LE95"/>
<keyword evidence="1" id="KW-0560">Oxidoreductase</keyword>
<dbReference type="SUPFAM" id="SSF52218">
    <property type="entry name" value="Flavoproteins"/>
    <property type="match status" value="1"/>
</dbReference>
<feature type="domain" description="Flavodoxin-like fold" evidence="2">
    <location>
        <begin position="1"/>
        <end position="166"/>
    </location>
</feature>
<dbReference type="InterPro" id="IPR003680">
    <property type="entry name" value="Flavodoxin_fold"/>
</dbReference>
<evidence type="ECO:0000259" key="2">
    <source>
        <dbReference type="Pfam" id="PF02525"/>
    </source>
</evidence>
<dbReference type="InterPro" id="IPR046980">
    <property type="entry name" value="KefG/KefF"/>
</dbReference>
<protein>
    <submittedName>
        <fullName evidence="3">NAD(P)H-dependent oxidoreductase</fullName>
    </submittedName>
</protein>
<dbReference type="GO" id="GO:0009055">
    <property type="term" value="F:electron transfer activity"/>
    <property type="evidence" value="ECO:0007669"/>
    <property type="project" value="TreeGrafter"/>
</dbReference>
<dbReference type="RefSeq" id="WP_164365210.1">
    <property type="nucleotide sequence ID" value="NZ_CP066776.1"/>
</dbReference>
<dbReference type="EMBL" id="CP066776">
    <property type="protein sequence ID" value="QQL45388.1"/>
    <property type="molecule type" value="Genomic_DNA"/>
</dbReference>
<name>A0A6B3LE95_9BACT</name>
<dbReference type="Gene3D" id="3.40.50.360">
    <property type="match status" value="1"/>
</dbReference>